<dbReference type="GO" id="GO:0005524">
    <property type="term" value="F:ATP binding"/>
    <property type="evidence" value="ECO:0007669"/>
    <property type="project" value="UniProtKB-KW"/>
</dbReference>
<evidence type="ECO:0000256" key="9">
    <source>
        <dbReference type="ARBA" id="ARBA00023136"/>
    </source>
</evidence>
<dbReference type="Gene3D" id="3.40.50.300">
    <property type="entry name" value="P-loop containing nucleotide triphosphate hydrolases"/>
    <property type="match status" value="1"/>
</dbReference>
<dbReference type="FunFam" id="3.40.50.300:FF:000221">
    <property type="entry name" value="Multidrug ABC transporter ATP-binding protein"/>
    <property type="match status" value="1"/>
</dbReference>
<evidence type="ECO:0000256" key="2">
    <source>
        <dbReference type="ARBA" id="ARBA00022448"/>
    </source>
</evidence>
<reference evidence="15" key="1">
    <citation type="submission" date="2021-11" db="EMBL/GenBank/DDBJ databases">
        <title>Description of novel Chryseobacterium species.</title>
        <authorList>
            <person name="Saticioglu I.B."/>
            <person name="Ay H."/>
            <person name="Altun S."/>
            <person name="Duman M."/>
        </authorList>
    </citation>
    <scope>NUCLEOTIDE SEQUENCE</scope>
    <source>
        <strain evidence="15">C-39</strain>
    </source>
</reference>
<dbReference type="SUPFAM" id="SSF52540">
    <property type="entry name" value="P-loop containing nucleoside triphosphate hydrolases"/>
    <property type="match status" value="1"/>
</dbReference>
<keyword evidence="2" id="KW-0813">Transport</keyword>
<evidence type="ECO:0000256" key="8">
    <source>
        <dbReference type="ARBA" id="ARBA00022989"/>
    </source>
</evidence>
<dbReference type="InterPro" id="IPR011527">
    <property type="entry name" value="ABC1_TM_dom"/>
</dbReference>
<dbReference type="PANTHER" id="PTHR43394:SF1">
    <property type="entry name" value="ATP-BINDING CASSETTE SUB-FAMILY B MEMBER 10, MITOCHONDRIAL"/>
    <property type="match status" value="1"/>
</dbReference>
<feature type="transmembrane region" description="Helical" evidence="10">
    <location>
        <begin position="204"/>
        <end position="221"/>
    </location>
</feature>
<evidence type="ECO:0000256" key="4">
    <source>
        <dbReference type="ARBA" id="ARBA00022692"/>
    </source>
</evidence>
<keyword evidence="6" id="KW-0378">Hydrolase</keyword>
<dbReference type="CDD" id="cd18571">
    <property type="entry name" value="ABC_6TM_peptidase_like"/>
    <property type="match status" value="1"/>
</dbReference>
<feature type="domain" description="ABC transmembrane type-1" evidence="12">
    <location>
        <begin position="169"/>
        <end position="450"/>
    </location>
</feature>
<keyword evidence="4 10" id="KW-0812">Transmembrane</keyword>
<feature type="transmembrane region" description="Helical" evidence="10">
    <location>
        <begin position="167"/>
        <end position="192"/>
    </location>
</feature>
<organism evidence="15 17">
    <name type="scientific">Chryseobacterium muglaense</name>
    <dbReference type="NCBI Taxonomy" id="2893752"/>
    <lineage>
        <taxon>Bacteria</taxon>
        <taxon>Pseudomonadati</taxon>
        <taxon>Bacteroidota</taxon>
        <taxon>Flavobacteriia</taxon>
        <taxon>Flavobacteriales</taxon>
        <taxon>Weeksellaceae</taxon>
        <taxon>Chryseobacterium group</taxon>
        <taxon>Chryseobacterium</taxon>
    </lineage>
</organism>
<dbReference type="Proteomes" id="UP000603715">
    <property type="component" value="Unassembled WGS sequence"/>
</dbReference>
<dbReference type="GO" id="GO:0008233">
    <property type="term" value="F:peptidase activity"/>
    <property type="evidence" value="ECO:0007669"/>
    <property type="project" value="InterPro"/>
</dbReference>
<dbReference type="InterPro" id="IPR003439">
    <property type="entry name" value="ABC_transporter-like_ATP-bd"/>
</dbReference>
<gene>
    <name evidence="14" type="ORF">IEW27_21265</name>
    <name evidence="15" type="ORF">LNP80_02475</name>
</gene>
<proteinExistence type="predicted"/>
<sequence>MKIKSFPFFKQLDAMDCGPASLKIISKYYGKDFSMKYLRDKCNITKEGVSMKDLSKVSEEIGFRNLPLKLGYEDLLTKITLPCIIHWNYSHFVVLYKIKNNKVYISDPQIGLVKYSVEDFQFGWKKNNEKGVILVLEPSPTFYENEEIKTKGSFNNYIRYLKPHYSLLWQVLVGMILGIAISLIFPFITQSIVDIGIETKDFDFIHLLLIATIILTLSSVFSEFVQKRMLLYVADKVNISMVSDFIKKTLQLPVTFYERKMTSDILNRINDHNRIQIFILNSFLGIVISGLSFIVYAIILVYYNLNLFLIFIIGTVLYVIWILLFLKKRRVLDFKFFDSNIANQNEIIQIADNSTEIKVNNLQQKKRWDWELSRLDIYDLNIKMLNLTQTQNTGTTIIDKLKNVFITFFAAKAVINGEMSLGMMLSAQYIIGQMNGPVSQLIGLIQSYQDAKISLERVNEVVYEEEEEMVSEGIEMDVPKNAVLKINNLSFKYHINDSYVLKNIDLEIPQGKMIAIVGQSGSGKTTLMKILLRLYQDYEGEIFVNNINFKSINIHRWRSKSGAVLQEGKILDDTILKNIILDDEEIDIDKLTEVIRLTNLGDFINQTNQKIYTIVGRGGVGISGGQKQRILIARALYKNPDFLFFDEATNSLDTKNENEITQNLNNTLKGKTTVVIAHRLSTVKSADLIVVLDKGEIVEKGTHNQLLNLKGFYFNLINNQLELEG</sequence>
<comment type="caution">
    <text evidence="15">The sequence shown here is derived from an EMBL/GenBank/DDBJ whole genome shotgun (WGS) entry which is preliminary data.</text>
</comment>
<dbReference type="InterPro" id="IPR039421">
    <property type="entry name" value="Type_1_exporter"/>
</dbReference>
<evidence type="ECO:0000256" key="5">
    <source>
        <dbReference type="ARBA" id="ARBA00022741"/>
    </source>
</evidence>
<evidence type="ECO:0000313" key="14">
    <source>
        <dbReference type="EMBL" id="MBD3907107.1"/>
    </source>
</evidence>
<dbReference type="Pfam" id="PF03412">
    <property type="entry name" value="Peptidase_C39"/>
    <property type="match status" value="1"/>
</dbReference>
<evidence type="ECO:0000259" key="11">
    <source>
        <dbReference type="PROSITE" id="PS50893"/>
    </source>
</evidence>
<comment type="subcellular location">
    <subcellularLocation>
        <location evidence="1">Cell membrane</location>
        <topology evidence="1">Multi-pass membrane protein</topology>
    </subcellularLocation>
</comment>
<evidence type="ECO:0000313" key="17">
    <source>
        <dbReference type="Proteomes" id="UP001107960"/>
    </source>
</evidence>
<dbReference type="PROSITE" id="PS00211">
    <property type="entry name" value="ABC_TRANSPORTER_1"/>
    <property type="match status" value="1"/>
</dbReference>
<keyword evidence="8 10" id="KW-1133">Transmembrane helix</keyword>
<dbReference type="GO" id="GO:0016887">
    <property type="term" value="F:ATP hydrolysis activity"/>
    <property type="evidence" value="ECO:0007669"/>
    <property type="project" value="InterPro"/>
</dbReference>
<protein>
    <submittedName>
        <fullName evidence="15">Peptidase domain-containing ABC transporter</fullName>
    </submittedName>
</protein>
<keyword evidence="5" id="KW-0547">Nucleotide-binding</keyword>
<accession>A0A9Q3UR93</accession>
<keyword evidence="3" id="KW-1003">Cell membrane</keyword>
<evidence type="ECO:0000256" key="1">
    <source>
        <dbReference type="ARBA" id="ARBA00004651"/>
    </source>
</evidence>
<dbReference type="InterPro" id="IPR027417">
    <property type="entry name" value="P-loop_NTPase"/>
</dbReference>
<evidence type="ECO:0000256" key="10">
    <source>
        <dbReference type="SAM" id="Phobius"/>
    </source>
</evidence>
<evidence type="ECO:0000259" key="12">
    <source>
        <dbReference type="PROSITE" id="PS50929"/>
    </source>
</evidence>
<dbReference type="EMBL" id="JAJJML010000001">
    <property type="protein sequence ID" value="MCC9033122.1"/>
    <property type="molecule type" value="Genomic_DNA"/>
</dbReference>
<dbReference type="InterPro" id="IPR036640">
    <property type="entry name" value="ABC1_TM_sf"/>
</dbReference>
<dbReference type="CDD" id="cd02418">
    <property type="entry name" value="Peptidase_C39B"/>
    <property type="match status" value="1"/>
</dbReference>
<feature type="domain" description="ABC transporter" evidence="11">
    <location>
        <begin position="484"/>
        <end position="719"/>
    </location>
</feature>
<dbReference type="PROSITE" id="PS50929">
    <property type="entry name" value="ABC_TM1F"/>
    <property type="match status" value="1"/>
</dbReference>
<dbReference type="SUPFAM" id="SSF90123">
    <property type="entry name" value="ABC transporter transmembrane region"/>
    <property type="match status" value="1"/>
</dbReference>
<dbReference type="PROSITE" id="PS50893">
    <property type="entry name" value="ABC_TRANSPORTER_2"/>
    <property type="match status" value="1"/>
</dbReference>
<dbReference type="Pfam" id="PF00664">
    <property type="entry name" value="ABC_membrane"/>
    <property type="match status" value="1"/>
</dbReference>
<evidence type="ECO:0000256" key="3">
    <source>
        <dbReference type="ARBA" id="ARBA00022475"/>
    </source>
</evidence>
<dbReference type="InterPro" id="IPR003593">
    <property type="entry name" value="AAA+_ATPase"/>
</dbReference>
<keyword evidence="7" id="KW-0067">ATP-binding</keyword>
<dbReference type="Gene3D" id="3.90.70.10">
    <property type="entry name" value="Cysteine proteinases"/>
    <property type="match status" value="1"/>
</dbReference>
<feature type="transmembrane region" description="Helical" evidence="10">
    <location>
        <begin position="277"/>
        <end position="299"/>
    </location>
</feature>
<feature type="domain" description="Peptidase C39" evidence="13">
    <location>
        <begin position="11"/>
        <end position="131"/>
    </location>
</feature>
<dbReference type="GO" id="GO:0005886">
    <property type="term" value="C:plasma membrane"/>
    <property type="evidence" value="ECO:0007669"/>
    <property type="project" value="UniProtKB-SubCell"/>
</dbReference>
<dbReference type="AlphaFoldDB" id="A0A9Q3UR93"/>
<dbReference type="Gene3D" id="1.20.1560.10">
    <property type="entry name" value="ABC transporter type 1, transmembrane domain"/>
    <property type="match status" value="1"/>
</dbReference>
<evidence type="ECO:0000256" key="6">
    <source>
        <dbReference type="ARBA" id="ARBA00022801"/>
    </source>
</evidence>
<evidence type="ECO:0000256" key="7">
    <source>
        <dbReference type="ARBA" id="ARBA00022840"/>
    </source>
</evidence>
<dbReference type="RefSeq" id="WP_191181461.1">
    <property type="nucleotide sequence ID" value="NZ_JACXXP010000052.1"/>
</dbReference>
<reference evidence="14" key="3">
    <citation type="submission" date="2024-05" db="EMBL/GenBank/DDBJ databases">
        <title>Description of novel Chryseobacterium sp. strain C-2.</title>
        <authorList>
            <person name="Saticioglu I.B."/>
        </authorList>
    </citation>
    <scope>NUCLEOTIDE SEQUENCE</scope>
    <source>
        <strain evidence="14">C-2</strain>
    </source>
</reference>
<dbReference type="PANTHER" id="PTHR43394">
    <property type="entry name" value="ATP-DEPENDENT PERMEASE MDL1, MITOCHONDRIAL"/>
    <property type="match status" value="1"/>
</dbReference>
<dbReference type="GO" id="GO:0006508">
    <property type="term" value="P:proteolysis"/>
    <property type="evidence" value="ECO:0007669"/>
    <property type="project" value="InterPro"/>
</dbReference>
<name>A0A9Q3UR93_9FLAO</name>
<dbReference type="InterPro" id="IPR017871">
    <property type="entry name" value="ABC_transporter-like_CS"/>
</dbReference>
<dbReference type="Pfam" id="PF00005">
    <property type="entry name" value="ABC_tran"/>
    <property type="match status" value="1"/>
</dbReference>
<dbReference type="Proteomes" id="UP001107960">
    <property type="component" value="Unassembled WGS sequence"/>
</dbReference>
<keyword evidence="16" id="KW-1185">Reference proteome</keyword>
<evidence type="ECO:0000313" key="15">
    <source>
        <dbReference type="EMBL" id="MCC9033122.1"/>
    </source>
</evidence>
<evidence type="ECO:0000259" key="13">
    <source>
        <dbReference type="PROSITE" id="PS50990"/>
    </source>
</evidence>
<reference evidence="16" key="2">
    <citation type="submission" date="2023-07" db="EMBL/GenBank/DDBJ databases">
        <title>Description of novel Chryseobacterium sp. strain C-2.</title>
        <authorList>
            <person name="Saticioglu I.B."/>
        </authorList>
    </citation>
    <scope>NUCLEOTIDE SEQUENCE [LARGE SCALE GENOMIC DNA]</scope>
    <source>
        <strain evidence="16">C-2</strain>
    </source>
</reference>
<dbReference type="SMART" id="SM00382">
    <property type="entry name" value="AAA"/>
    <property type="match status" value="1"/>
</dbReference>
<feature type="transmembrane region" description="Helical" evidence="10">
    <location>
        <begin position="305"/>
        <end position="326"/>
    </location>
</feature>
<dbReference type="PROSITE" id="PS50990">
    <property type="entry name" value="PEPTIDASE_C39"/>
    <property type="match status" value="1"/>
</dbReference>
<dbReference type="EMBL" id="JACXXP010000052">
    <property type="protein sequence ID" value="MBD3907107.1"/>
    <property type="molecule type" value="Genomic_DNA"/>
</dbReference>
<dbReference type="InterPro" id="IPR005074">
    <property type="entry name" value="Peptidase_C39"/>
</dbReference>
<keyword evidence="9 10" id="KW-0472">Membrane</keyword>
<dbReference type="GO" id="GO:0015421">
    <property type="term" value="F:ABC-type oligopeptide transporter activity"/>
    <property type="evidence" value="ECO:0007669"/>
    <property type="project" value="TreeGrafter"/>
</dbReference>
<evidence type="ECO:0000313" key="16">
    <source>
        <dbReference type="Proteomes" id="UP000603715"/>
    </source>
</evidence>